<feature type="region of interest" description="Disordered" evidence="1">
    <location>
        <begin position="74"/>
        <end position="108"/>
    </location>
</feature>
<dbReference type="OMA" id="QMKRYMA"/>
<evidence type="ECO:0000256" key="1">
    <source>
        <dbReference type="SAM" id="MobiDB-lite"/>
    </source>
</evidence>
<dbReference type="GeneID" id="19879710"/>
<organism evidence="2 3">
    <name type="scientific">Vavraia culicis (isolate floridensis)</name>
    <name type="common">Microsporidian parasite</name>
    <dbReference type="NCBI Taxonomy" id="948595"/>
    <lineage>
        <taxon>Eukaryota</taxon>
        <taxon>Fungi</taxon>
        <taxon>Fungi incertae sedis</taxon>
        <taxon>Microsporidia</taxon>
        <taxon>Pleistophoridae</taxon>
        <taxon>Vavraia</taxon>
    </lineage>
</organism>
<dbReference type="EMBL" id="GL877436">
    <property type="protein sequence ID" value="ELA46689.1"/>
    <property type="molecule type" value="Genomic_DNA"/>
</dbReference>
<dbReference type="RefSeq" id="XP_008074853.1">
    <property type="nucleotide sequence ID" value="XM_008076662.1"/>
</dbReference>
<accession>L2GSS7</accession>
<dbReference type="OrthoDB" id="10479328at2759"/>
<sequence>MTTRKQERNLEHREHRHSNYPRDEYFRTRYGYPRRPLYSGARESVRARYLPEGGTGGYEERSYRRRYDDRLYDRSRERPYDRPERMFDRHGSRGSFRRGGSREKIPTIEVMDAQMKRYMAGEKIDAGYEKL</sequence>
<dbReference type="VEuPathDB" id="MicrosporidiaDB:VCUG_01839"/>
<evidence type="ECO:0000313" key="2">
    <source>
        <dbReference type="EMBL" id="ELA46689.1"/>
    </source>
</evidence>
<feature type="compositionally biased region" description="Basic and acidic residues" evidence="1">
    <location>
        <begin position="74"/>
        <end position="91"/>
    </location>
</feature>
<dbReference type="AlphaFoldDB" id="L2GSS7"/>
<gene>
    <name evidence="2" type="ORF">VCUG_01839</name>
</gene>
<protein>
    <submittedName>
        <fullName evidence="2">Uncharacterized protein</fullName>
    </submittedName>
</protein>
<dbReference type="HOGENOM" id="CLU_135793_0_0_1"/>
<evidence type="ECO:0000313" key="3">
    <source>
        <dbReference type="Proteomes" id="UP000011081"/>
    </source>
</evidence>
<proteinExistence type="predicted"/>
<dbReference type="Proteomes" id="UP000011081">
    <property type="component" value="Unassembled WGS sequence"/>
</dbReference>
<name>L2GSS7_VAVCU</name>
<keyword evidence="3" id="KW-1185">Reference proteome</keyword>
<dbReference type="InParanoid" id="L2GSS7"/>
<reference evidence="3" key="1">
    <citation type="submission" date="2011-03" db="EMBL/GenBank/DDBJ databases">
        <title>The genome sequence of Vavraia culicis strain floridensis.</title>
        <authorList>
            <consortium name="The Broad Institute Genome Sequencing Platform"/>
            <person name="Cuomo C."/>
            <person name="Becnel J."/>
            <person name="Sanscrainte N."/>
            <person name="Young S.K."/>
            <person name="Zeng Q."/>
            <person name="Gargeya S."/>
            <person name="Fitzgerald M."/>
            <person name="Haas B."/>
            <person name="Abouelleil A."/>
            <person name="Alvarado L."/>
            <person name="Arachchi H.M."/>
            <person name="Berlin A."/>
            <person name="Chapman S.B."/>
            <person name="Gearin G."/>
            <person name="Goldberg J."/>
            <person name="Griggs A."/>
            <person name="Gujja S."/>
            <person name="Hansen M."/>
            <person name="Heiman D."/>
            <person name="Howarth C."/>
            <person name="Larimer J."/>
            <person name="Lui A."/>
            <person name="MacDonald P.J.P."/>
            <person name="McCowen C."/>
            <person name="Montmayeur A."/>
            <person name="Murphy C."/>
            <person name="Neiman D."/>
            <person name="Pearson M."/>
            <person name="Priest M."/>
            <person name="Roberts A."/>
            <person name="Saif S."/>
            <person name="Shea T."/>
            <person name="Sisk P."/>
            <person name="Stolte C."/>
            <person name="Sykes S."/>
            <person name="Wortman J."/>
            <person name="Nusbaum C."/>
            <person name="Birren B."/>
        </authorList>
    </citation>
    <scope>NUCLEOTIDE SEQUENCE [LARGE SCALE GENOMIC DNA]</scope>
    <source>
        <strain evidence="3">floridensis</strain>
    </source>
</reference>